<proteinExistence type="predicted"/>
<evidence type="ECO:0000313" key="3">
    <source>
        <dbReference type="Proteomes" id="UP000054241"/>
    </source>
</evidence>
<gene>
    <name evidence="2" type="ORF">AQI88_04110</name>
</gene>
<accession>A0A101NRY8</accession>
<dbReference type="STRING" id="67285.AQI88_04110"/>
<dbReference type="EMBL" id="LMWL01000006">
    <property type="protein sequence ID" value="KUM98174.1"/>
    <property type="molecule type" value="Genomic_DNA"/>
</dbReference>
<name>A0A101NRY8_9ACTN</name>
<dbReference type="RefSeq" id="WP_066992001.1">
    <property type="nucleotide sequence ID" value="NZ_BNDU01000006.1"/>
</dbReference>
<feature type="region of interest" description="Disordered" evidence="1">
    <location>
        <begin position="28"/>
        <end position="51"/>
    </location>
</feature>
<protein>
    <submittedName>
        <fullName evidence="2">Uncharacterized protein</fullName>
    </submittedName>
</protein>
<dbReference type="OrthoDB" id="5194337at2"/>
<evidence type="ECO:0000313" key="2">
    <source>
        <dbReference type="EMBL" id="KUM98174.1"/>
    </source>
</evidence>
<comment type="caution">
    <text evidence="2">The sequence shown here is derived from an EMBL/GenBank/DDBJ whole genome shotgun (WGS) entry which is preliminary data.</text>
</comment>
<dbReference type="Proteomes" id="UP000054241">
    <property type="component" value="Unassembled WGS sequence"/>
</dbReference>
<evidence type="ECO:0000256" key="1">
    <source>
        <dbReference type="SAM" id="MobiDB-lite"/>
    </source>
</evidence>
<sequence length="61" mass="6508">MSGRNCRAGFHPAVLPCGCRSRHSNVTAKATRPDGASSEISTKLVGPMPPQELRTFVTDPN</sequence>
<dbReference type="AlphaFoldDB" id="A0A101NRY8"/>
<keyword evidence="3" id="KW-1185">Reference proteome</keyword>
<organism evidence="2 3">
    <name type="scientific">Streptomyces cellostaticus</name>
    <dbReference type="NCBI Taxonomy" id="67285"/>
    <lineage>
        <taxon>Bacteria</taxon>
        <taxon>Bacillati</taxon>
        <taxon>Actinomycetota</taxon>
        <taxon>Actinomycetes</taxon>
        <taxon>Kitasatosporales</taxon>
        <taxon>Streptomycetaceae</taxon>
        <taxon>Streptomyces</taxon>
    </lineage>
</organism>
<reference evidence="2 3" key="1">
    <citation type="submission" date="2015-10" db="EMBL/GenBank/DDBJ databases">
        <title>Draft genome sequence of Streptomyces cellostaticus DSM 40189, type strain for the species Streptomyces cellostaticus.</title>
        <authorList>
            <person name="Ruckert C."/>
            <person name="Winkler A."/>
            <person name="Kalinowski J."/>
            <person name="Kampfer P."/>
            <person name="Glaeser S."/>
        </authorList>
    </citation>
    <scope>NUCLEOTIDE SEQUENCE [LARGE SCALE GENOMIC DNA]</scope>
    <source>
        <strain evidence="2 3">DSM 40189</strain>
    </source>
</reference>